<dbReference type="GO" id="GO:0046872">
    <property type="term" value="F:metal ion binding"/>
    <property type="evidence" value="ECO:0007669"/>
    <property type="project" value="InterPro"/>
</dbReference>
<evidence type="ECO:0000256" key="1">
    <source>
        <dbReference type="ARBA" id="ARBA00022729"/>
    </source>
</evidence>
<dbReference type="InterPro" id="IPR029052">
    <property type="entry name" value="Metallo-depent_PP-like"/>
</dbReference>
<feature type="domain" description="5'-Nucleotidase C-terminal" evidence="4">
    <location>
        <begin position="1070"/>
        <end position="1203"/>
    </location>
</feature>
<dbReference type="PANTHER" id="PTHR11575">
    <property type="entry name" value="5'-NUCLEOTIDASE-RELATED"/>
    <property type="match status" value="1"/>
</dbReference>
<dbReference type="Pfam" id="PF02872">
    <property type="entry name" value="5_nucleotid_C"/>
    <property type="match status" value="2"/>
</dbReference>
<feature type="domain" description="Calcineurin-like phosphoesterase" evidence="3">
    <location>
        <begin position="89"/>
        <end position="320"/>
    </location>
</feature>
<dbReference type="PRINTS" id="PR01607">
    <property type="entry name" value="APYRASEFAMLY"/>
</dbReference>
<comment type="caution">
    <text evidence="5">The sequence shown here is derived from an EMBL/GenBank/DDBJ whole genome shotgun (WGS) entry which is preliminary data.</text>
</comment>
<dbReference type="InterPro" id="IPR006146">
    <property type="entry name" value="5'-Nucleotdase_CS"/>
</dbReference>
<evidence type="ECO:0000259" key="4">
    <source>
        <dbReference type="Pfam" id="PF02872"/>
    </source>
</evidence>
<evidence type="ECO:0000256" key="2">
    <source>
        <dbReference type="SAM" id="MobiDB-lite"/>
    </source>
</evidence>
<dbReference type="InterPro" id="IPR006179">
    <property type="entry name" value="5_nucleotidase/apyrase"/>
</dbReference>
<dbReference type="Gene3D" id="3.90.780.10">
    <property type="entry name" value="5'-Nucleotidase, C-terminal domain"/>
    <property type="match status" value="2"/>
</dbReference>
<evidence type="ECO:0000313" key="5">
    <source>
        <dbReference type="EMBL" id="TMQ73915.1"/>
    </source>
</evidence>
<dbReference type="Pfam" id="PF00149">
    <property type="entry name" value="Metallophos"/>
    <property type="match status" value="2"/>
</dbReference>
<feature type="region of interest" description="Disordered" evidence="2">
    <location>
        <begin position="24"/>
        <end position="45"/>
    </location>
</feature>
<feature type="domain" description="Calcineurin-like phosphoesterase" evidence="3">
    <location>
        <begin position="765"/>
        <end position="986"/>
    </location>
</feature>
<accession>A0A538UDC9</accession>
<dbReference type="InterPro" id="IPR036907">
    <property type="entry name" value="5'-Nucleotdase_C_sf"/>
</dbReference>
<dbReference type="InterPro" id="IPR008334">
    <property type="entry name" value="5'-Nucleotdase_C"/>
</dbReference>
<dbReference type="SUPFAM" id="SSF55816">
    <property type="entry name" value="5'-nucleotidase (syn. UDP-sugar hydrolase), C-terminal domain"/>
    <property type="match status" value="2"/>
</dbReference>
<keyword evidence="1" id="KW-0732">Signal</keyword>
<dbReference type="EMBL" id="VBPB01000032">
    <property type="protein sequence ID" value="TMQ73915.1"/>
    <property type="molecule type" value="Genomic_DNA"/>
</dbReference>
<gene>
    <name evidence="5" type="ORF">E6K81_02235</name>
</gene>
<dbReference type="PROSITE" id="PS00786">
    <property type="entry name" value="5_NUCLEOTIDASE_2"/>
    <property type="match status" value="1"/>
</dbReference>
<dbReference type="GO" id="GO:0030288">
    <property type="term" value="C:outer membrane-bounded periplasmic space"/>
    <property type="evidence" value="ECO:0007669"/>
    <property type="project" value="TreeGrafter"/>
</dbReference>
<feature type="domain" description="5'-Nucleotidase C-terminal" evidence="4">
    <location>
        <begin position="411"/>
        <end position="561"/>
    </location>
</feature>
<reference evidence="5 6" key="1">
    <citation type="journal article" date="2019" name="Nat. Microbiol.">
        <title>Mediterranean grassland soil C-N compound turnover is dependent on rainfall and depth, and is mediated by genomically divergent microorganisms.</title>
        <authorList>
            <person name="Diamond S."/>
            <person name="Andeer P.F."/>
            <person name="Li Z."/>
            <person name="Crits-Christoph A."/>
            <person name="Burstein D."/>
            <person name="Anantharaman K."/>
            <person name="Lane K.R."/>
            <person name="Thomas B.C."/>
            <person name="Pan C."/>
            <person name="Northen T.R."/>
            <person name="Banfield J.F."/>
        </authorList>
    </citation>
    <scope>NUCLEOTIDE SEQUENCE [LARGE SCALE GENOMIC DNA]</scope>
    <source>
        <strain evidence="5">WS_11</strain>
    </source>
</reference>
<dbReference type="AlphaFoldDB" id="A0A538UDC9"/>
<dbReference type="InterPro" id="IPR004843">
    <property type="entry name" value="Calcineurin-like_PHP"/>
</dbReference>
<evidence type="ECO:0000313" key="6">
    <source>
        <dbReference type="Proteomes" id="UP000319771"/>
    </source>
</evidence>
<proteinExistence type="predicted"/>
<dbReference type="Proteomes" id="UP000319771">
    <property type="component" value="Unassembled WGS sequence"/>
</dbReference>
<dbReference type="PANTHER" id="PTHR11575:SF24">
    <property type="entry name" value="5'-NUCLEOTIDASE"/>
    <property type="match status" value="1"/>
</dbReference>
<evidence type="ECO:0008006" key="7">
    <source>
        <dbReference type="Google" id="ProtNLM"/>
    </source>
</evidence>
<protein>
    <recommendedName>
        <fullName evidence="7">Multifunctional 2',3'-cyclic-nucleotide 2'-phosphodiesterase/5'-nucleotidase/3'-nucleotidase</fullName>
    </recommendedName>
</protein>
<dbReference type="PROSITE" id="PS00785">
    <property type="entry name" value="5_NUCLEOTIDASE_1"/>
    <property type="match status" value="1"/>
</dbReference>
<sequence length="1253" mass="134208">MGSPGDRRRSGRGAFDRRLYGACRHRASAGRRSPPDAPAGRPSIGARPCPHFHRVLASAPSMPSHRLAIALALLLALPAAVRAEEARLTILHTTDLHGSLTGWDDLADRPAARGLTRVATLVRRVRAEGGPVLLLDAGDAIQGSPLETVWHRGFSNGHEPMMAAMGALGYDAMAVGNHEFGYGLGALTRARTEAGFPWLAANIVRADGAPAFAASLVKTVGALRVGIVGVCTQAVPALEDSANYEGLRFLPAVEAAKAEVARLRAGGLCDVVVLLAHTGLEFDPRTGTERLGGAPDENVGRALALDVPGVDVLILGHTHAVVDSLTLGTTLVTQAGRWADHLGRVDLAFSRAAANDPWTLASRRAAVFAVTDSVPEDTALAALAEPYHQATRAALAETLGFARVEIGAPGGRLEDGRLWELIQKVQLEATDADVSLASLFDPAARIAAGPITLRDAMAIYPYDNTLGVVTLTGAELKEALEQSARYLAPYTFEDEHPLFEPGVPTYDFDAAEGVTYDIDLTRPAGDRVINLAFAGHALEPDHALKVAVNSYRMNGGGGVEVIRRAPRVSVTARGVRDLLVDYLRRAHTLDGAFTRNWSVLPDYAASPQRASIDLLVRQGALPRAEAMRLYPGDPVRRGDLAYWLARAFGWRERRLSGAFGDVPDSLEPWLDGLIRRHALGPSQAGDHFDPFRTLPLGLALDWCEGTARSAGYPLPMRGGDPSFRRGLLTGIDSGHVVPGAAAFPETLTREQALAMVANLRYPTVRVLETTDFHGFIMPGKERRTNRPIGGSVALAAWLTKLRAENPEGTVLIDGGDLFQGTMISNLPFGRPIVEQMNALGYTASAIGNHEFDWTADTLERRVHEMHFAALGANLVLAKTHQRPRWVRADTVVTRRGVRIGILGLCYPQTPSVTLAKNVTHLRFEDDSATAAKLVPVLRRQDHADVVVGVGHIPAETDSAGHARGDLPRLARGVPGVDVWFGGHSHNRVRDEVKGVPIMIAGAHGEVVGVCDLRVDPVAHRVIDRHYRLETTYGDAVPPDTAMQARVARWNAGVGAIAAQPLGRNASLLGRARGGESTLGDLVADAMREATGADIAFQNSGGLRADLGEGVVTRGSIYEVMPFDNTMVTMELTGAEVRKALEDGLRGGRVTQVSGVRFSFDASRPEMQRVVTLQDGAGAPLDSTRTWKVVVNNFMAGGGDDYFTLAHGKNTRDTQQLVRDALEGFVRTRCAGGKALDYKVEGRVTRLGGGTSRE</sequence>
<organism evidence="5 6">
    <name type="scientific">Eiseniibacteriota bacterium</name>
    <dbReference type="NCBI Taxonomy" id="2212470"/>
    <lineage>
        <taxon>Bacteria</taxon>
        <taxon>Candidatus Eiseniibacteriota</taxon>
    </lineage>
</organism>
<dbReference type="GO" id="GO:0000166">
    <property type="term" value="F:nucleotide binding"/>
    <property type="evidence" value="ECO:0007669"/>
    <property type="project" value="InterPro"/>
</dbReference>
<evidence type="ECO:0000259" key="3">
    <source>
        <dbReference type="Pfam" id="PF00149"/>
    </source>
</evidence>
<dbReference type="CDD" id="cd00845">
    <property type="entry name" value="MPP_UshA_N_like"/>
    <property type="match status" value="1"/>
</dbReference>
<dbReference type="GO" id="GO:0016788">
    <property type="term" value="F:hydrolase activity, acting on ester bonds"/>
    <property type="evidence" value="ECO:0007669"/>
    <property type="project" value="InterPro"/>
</dbReference>
<name>A0A538UDC9_UNCEI</name>
<dbReference type="Gene3D" id="3.60.21.10">
    <property type="match status" value="2"/>
</dbReference>
<dbReference type="GO" id="GO:0009166">
    <property type="term" value="P:nucleotide catabolic process"/>
    <property type="evidence" value="ECO:0007669"/>
    <property type="project" value="InterPro"/>
</dbReference>
<dbReference type="SUPFAM" id="SSF56300">
    <property type="entry name" value="Metallo-dependent phosphatases"/>
    <property type="match status" value="2"/>
</dbReference>